<evidence type="ECO:0000313" key="2">
    <source>
        <dbReference type="Proteomes" id="UP001497516"/>
    </source>
</evidence>
<name>A0AAV2EBE8_9ROSI</name>
<reference evidence="1 2" key="1">
    <citation type="submission" date="2024-04" db="EMBL/GenBank/DDBJ databases">
        <authorList>
            <person name="Fracassetti M."/>
        </authorList>
    </citation>
    <scope>NUCLEOTIDE SEQUENCE [LARGE SCALE GENOMIC DNA]</scope>
</reference>
<keyword evidence="2" id="KW-1185">Reference proteome</keyword>
<evidence type="ECO:0000313" key="1">
    <source>
        <dbReference type="EMBL" id="CAL1383224.1"/>
    </source>
</evidence>
<dbReference type="EMBL" id="OZ034817">
    <property type="protein sequence ID" value="CAL1383224.1"/>
    <property type="molecule type" value="Genomic_DNA"/>
</dbReference>
<proteinExistence type="predicted"/>
<gene>
    <name evidence="1" type="ORF">LTRI10_LOCUS24509</name>
</gene>
<dbReference type="AlphaFoldDB" id="A0AAV2EBE8"/>
<protein>
    <submittedName>
        <fullName evidence="1">Uncharacterized protein</fullName>
    </submittedName>
</protein>
<accession>A0AAV2EBE8</accession>
<dbReference type="Proteomes" id="UP001497516">
    <property type="component" value="Chromosome 4"/>
</dbReference>
<sequence length="99" mass="11835">MEKPARWVKIHGMHQDQRNEQNMVAIGTHYFPGFLNLDRASLEFMGYRRFLRILVEVDLRESIPIGFDFPFTDENTGVDYCNVIDFKYERLVELCYFYG</sequence>
<organism evidence="1 2">
    <name type="scientific">Linum trigynum</name>
    <dbReference type="NCBI Taxonomy" id="586398"/>
    <lineage>
        <taxon>Eukaryota</taxon>
        <taxon>Viridiplantae</taxon>
        <taxon>Streptophyta</taxon>
        <taxon>Embryophyta</taxon>
        <taxon>Tracheophyta</taxon>
        <taxon>Spermatophyta</taxon>
        <taxon>Magnoliopsida</taxon>
        <taxon>eudicotyledons</taxon>
        <taxon>Gunneridae</taxon>
        <taxon>Pentapetalae</taxon>
        <taxon>rosids</taxon>
        <taxon>fabids</taxon>
        <taxon>Malpighiales</taxon>
        <taxon>Linaceae</taxon>
        <taxon>Linum</taxon>
    </lineage>
</organism>